<keyword evidence="3" id="KW-0804">Transcription</keyword>
<feature type="DNA-binding region" description="H-T-H motif" evidence="4">
    <location>
        <begin position="38"/>
        <end position="57"/>
    </location>
</feature>
<evidence type="ECO:0000313" key="7">
    <source>
        <dbReference type="Proteomes" id="UP001149140"/>
    </source>
</evidence>
<evidence type="ECO:0000256" key="2">
    <source>
        <dbReference type="ARBA" id="ARBA00023125"/>
    </source>
</evidence>
<dbReference type="InterPro" id="IPR009057">
    <property type="entry name" value="Homeodomain-like_sf"/>
</dbReference>
<protein>
    <submittedName>
        <fullName evidence="6">TetR/AcrR family transcriptional regulator</fullName>
    </submittedName>
</protein>
<dbReference type="PANTHER" id="PTHR30055">
    <property type="entry name" value="HTH-TYPE TRANSCRIPTIONAL REGULATOR RUTR"/>
    <property type="match status" value="1"/>
</dbReference>
<proteinExistence type="predicted"/>
<dbReference type="Gene3D" id="1.10.357.10">
    <property type="entry name" value="Tetracycline Repressor, domain 2"/>
    <property type="match status" value="1"/>
</dbReference>
<dbReference type="InterPro" id="IPR001647">
    <property type="entry name" value="HTH_TetR"/>
</dbReference>
<evidence type="ECO:0000313" key="6">
    <source>
        <dbReference type="EMBL" id="MDA0160940.1"/>
    </source>
</evidence>
<evidence type="ECO:0000256" key="3">
    <source>
        <dbReference type="ARBA" id="ARBA00023163"/>
    </source>
</evidence>
<dbReference type="Pfam" id="PF21597">
    <property type="entry name" value="TetR_C_43"/>
    <property type="match status" value="1"/>
</dbReference>
<reference evidence="6" key="1">
    <citation type="submission" date="2022-10" db="EMBL/GenBank/DDBJ databases">
        <title>The WGS of Solirubrobacter ginsenosidimutans DSM 21036.</title>
        <authorList>
            <person name="Jiang Z."/>
        </authorList>
    </citation>
    <scope>NUCLEOTIDE SEQUENCE</scope>
    <source>
        <strain evidence="6">DSM 21036</strain>
    </source>
</reference>
<dbReference type="Proteomes" id="UP001149140">
    <property type="component" value="Unassembled WGS sequence"/>
</dbReference>
<dbReference type="SUPFAM" id="SSF46689">
    <property type="entry name" value="Homeodomain-like"/>
    <property type="match status" value="1"/>
</dbReference>
<dbReference type="RefSeq" id="WP_270040065.1">
    <property type="nucleotide sequence ID" value="NZ_JAPDOD010000008.1"/>
</dbReference>
<dbReference type="AlphaFoldDB" id="A0A9X3MTG6"/>
<sequence>MSSLAPTDRPLRKDAERNRLRILDAAGELFAQRGLGVTLDDIARHAGVGVGTVYRRFADKELLIDALFEQRLASMCAIASAALEQEDPWDGFVYFFEKGSELQARDRGLKELLTCSAHGGGCVTEARKRLRVLVTEVFDRAKAAGVVRADAEPLDAPLIQFMVGAVMDRSRDVEPELWRRYLQLVLDGLRPCAATPLPVPALGVEKLDAVLRRPAPR</sequence>
<dbReference type="PROSITE" id="PS50977">
    <property type="entry name" value="HTH_TETR_2"/>
    <property type="match status" value="1"/>
</dbReference>
<gene>
    <name evidence="6" type="ORF">OM076_11745</name>
</gene>
<evidence type="ECO:0000259" key="5">
    <source>
        <dbReference type="PROSITE" id="PS50977"/>
    </source>
</evidence>
<keyword evidence="2 4" id="KW-0238">DNA-binding</keyword>
<evidence type="ECO:0000256" key="1">
    <source>
        <dbReference type="ARBA" id="ARBA00023015"/>
    </source>
</evidence>
<name>A0A9X3MTG6_9ACTN</name>
<comment type="caution">
    <text evidence="6">The sequence shown here is derived from an EMBL/GenBank/DDBJ whole genome shotgun (WGS) entry which is preliminary data.</text>
</comment>
<accession>A0A9X3MTG6</accession>
<dbReference type="SUPFAM" id="SSF48498">
    <property type="entry name" value="Tetracyclin repressor-like, C-terminal domain"/>
    <property type="match status" value="1"/>
</dbReference>
<keyword evidence="7" id="KW-1185">Reference proteome</keyword>
<dbReference type="PROSITE" id="PS01081">
    <property type="entry name" value="HTH_TETR_1"/>
    <property type="match status" value="1"/>
</dbReference>
<dbReference type="InterPro" id="IPR036271">
    <property type="entry name" value="Tet_transcr_reg_TetR-rel_C_sf"/>
</dbReference>
<keyword evidence="1" id="KW-0805">Transcription regulation</keyword>
<dbReference type="InterPro" id="IPR023772">
    <property type="entry name" value="DNA-bd_HTH_TetR-type_CS"/>
</dbReference>
<dbReference type="EMBL" id="JAPDOD010000008">
    <property type="protein sequence ID" value="MDA0160940.1"/>
    <property type="molecule type" value="Genomic_DNA"/>
</dbReference>
<dbReference type="PANTHER" id="PTHR30055:SF234">
    <property type="entry name" value="HTH-TYPE TRANSCRIPTIONAL REGULATOR BETI"/>
    <property type="match status" value="1"/>
</dbReference>
<dbReference type="Pfam" id="PF00440">
    <property type="entry name" value="TetR_N"/>
    <property type="match status" value="1"/>
</dbReference>
<dbReference type="GO" id="GO:0003700">
    <property type="term" value="F:DNA-binding transcription factor activity"/>
    <property type="evidence" value="ECO:0007669"/>
    <property type="project" value="TreeGrafter"/>
</dbReference>
<dbReference type="GO" id="GO:0000976">
    <property type="term" value="F:transcription cis-regulatory region binding"/>
    <property type="evidence" value="ECO:0007669"/>
    <property type="project" value="TreeGrafter"/>
</dbReference>
<dbReference type="InterPro" id="IPR050109">
    <property type="entry name" value="HTH-type_TetR-like_transc_reg"/>
</dbReference>
<dbReference type="PRINTS" id="PR00455">
    <property type="entry name" value="HTHTETR"/>
</dbReference>
<evidence type="ECO:0000256" key="4">
    <source>
        <dbReference type="PROSITE-ProRule" id="PRU00335"/>
    </source>
</evidence>
<dbReference type="InterPro" id="IPR049445">
    <property type="entry name" value="TetR_SbtR-like_C"/>
</dbReference>
<feature type="domain" description="HTH tetR-type" evidence="5">
    <location>
        <begin position="16"/>
        <end position="75"/>
    </location>
</feature>
<organism evidence="6 7">
    <name type="scientific">Solirubrobacter ginsenosidimutans</name>
    <dbReference type="NCBI Taxonomy" id="490573"/>
    <lineage>
        <taxon>Bacteria</taxon>
        <taxon>Bacillati</taxon>
        <taxon>Actinomycetota</taxon>
        <taxon>Thermoleophilia</taxon>
        <taxon>Solirubrobacterales</taxon>
        <taxon>Solirubrobacteraceae</taxon>
        <taxon>Solirubrobacter</taxon>
    </lineage>
</organism>